<dbReference type="PROSITE" id="PS51462">
    <property type="entry name" value="NUDIX"/>
    <property type="match status" value="1"/>
</dbReference>
<dbReference type="InterPro" id="IPR011876">
    <property type="entry name" value="IsopentenylPP_isomerase_typ1"/>
</dbReference>
<dbReference type="EC" id="5.3.3.2" evidence="4"/>
<evidence type="ECO:0000256" key="8">
    <source>
        <dbReference type="ARBA" id="ARBA00022955"/>
    </source>
</evidence>
<evidence type="ECO:0000256" key="2">
    <source>
        <dbReference type="ARBA" id="ARBA00004826"/>
    </source>
</evidence>
<name>A0AA88GJ02_NAELO</name>
<dbReference type="InterPro" id="IPR015797">
    <property type="entry name" value="NUDIX_hydrolase-like_dom_sf"/>
</dbReference>
<dbReference type="NCBIfam" id="TIGR02150">
    <property type="entry name" value="IPP_isom_1"/>
    <property type="match status" value="1"/>
</dbReference>
<dbReference type="GO" id="GO:0046872">
    <property type="term" value="F:metal ion binding"/>
    <property type="evidence" value="ECO:0007669"/>
    <property type="project" value="UniProtKB-KW"/>
</dbReference>
<evidence type="ECO:0000256" key="11">
    <source>
        <dbReference type="ARBA" id="ARBA00023235"/>
    </source>
</evidence>
<accession>A0AA88GJ02</accession>
<dbReference type="GO" id="GO:0004452">
    <property type="term" value="F:isopentenyl-diphosphate delta-isomerase activity"/>
    <property type="evidence" value="ECO:0007669"/>
    <property type="project" value="UniProtKB-EC"/>
</dbReference>
<dbReference type="CDD" id="cd02885">
    <property type="entry name" value="NUDIX_IPP_Isomerase"/>
    <property type="match status" value="1"/>
</dbReference>
<dbReference type="InterPro" id="IPR000086">
    <property type="entry name" value="NUDIX_hydrolase_dom"/>
</dbReference>
<evidence type="ECO:0000256" key="4">
    <source>
        <dbReference type="ARBA" id="ARBA00012057"/>
    </source>
</evidence>
<dbReference type="Gene3D" id="3.90.79.10">
    <property type="entry name" value="Nucleoside Triphosphate Pyrophosphohydrolase"/>
    <property type="match status" value="1"/>
</dbReference>
<evidence type="ECO:0000259" key="12">
    <source>
        <dbReference type="PROSITE" id="PS51462"/>
    </source>
</evidence>
<keyword evidence="11" id="KW-0413">Isomerase</keyword>
<evidence type="ECO:0000313" key="14">
    <source>
        <dbReference type="Proteomes" id="UP000816034"/>
    </source>
</evidence>
<evidence type="ECO:0000256" key="9">
    <source>
        <dbReference type="ARBA" id="ARBA00023098"/>
    </source>
</evidence>
<evidence type="ECO:0000256" key="10">
    <source>
        <dbReference type="ARBA" id="ARBA00023229"/>
    </source>
</evidence>
<dbReference type="PANTHER" id="PTHR10885">
    <property type="entry name" value="ISOPENTENYL-DIPHOSPHATE DELTA-ISOMERASE"/>
    <property type="match status" value="1"/>
</dbReference>
<dbReference type="Pfam" id="PF00293">
    <property type="entry name" value="NUDIX"/>
    <property type="match status" value="1"/>
</dbReference>
<organism evidence="13 14">
    <name type="scientific">Naegleria lovaniensis</name>
    <name type="common">Amoeba</name>
    <dbReference type="NCBI Taxonomy" id="51637"/>
    <lineage>
        <taxon>Eukaryota</taxon>
        <taxon>Discoba</taxon>
        <taxon>Heterolobosea</taxon>
        <taxon>Tetramitia</taxon>
        <taxon>Eutetramitia</taxon>
        <taxon>Vahlkampfiidae</taxon>
        <taxon>Naegleria</taxon>
    </lineage>
</organism>
<sequence>MKLFPSSSTAFEWLAFRNHIGLKGFKKLSSSHSWKRNGSLLHQTLHSSSRQQLFHTRTPRMATTSSLDQQQLVFMESEDCILVTEQDQEKGRASKKQCHVWANIDSKVGDDNVPYLHRAFSVFLFNSKGQLLLQQRASEKITFPDYWTNTCCSHPLYNLDSEREGKNQSGVRTAARRKLEHELGIPQSSIDPDRFIYLTRILYKAPSGNPQDSQWGEHEVDYCLFYVLTEKEDAQFEEHLKSMNLNEVRAVKYVNADELLHMLDVLNEQKKEIEITPWFKLICRRFLFKWWETLLPCMEKNDFSALDAMKDHENVHKLN</sequence>
<dbReference type="RefSeq" id="XP_044545217.1">
    <property type="nucleotide sequence ID" value="XM_044698668.1"/>
</dbReference>
<keyword evidence="14" id="KW-1185">Reference proteome</keyword>
<evidence type="ECO:0000256" key="6">
    <source>
        <dbReference type="ARBA" id="ARBA00022723"/>
    </source>
</evidence>
<evidence type="ECO:0000256" key="5">
    <source>
        <dbReference type="ARBA" id="ARBA00022516"/>
    </source>
</evidence>
<dbReference type="PANTHER" id="PTHR10885:SF0">
    <property type="entry name" value="ISOPENTENYL-DIPHOSPHATE DELTA-ISOMERASE"/>
    <property type="match status" value="1"/>
</dbReference>
<evidence type="ECO:0000256" key="7">
    <source>
        <dbReference type="ARBA" id="ARBA00022842"/>
    </source>
</evidence>
<comment type="cofactor">
    <cofactor evidence="1">
        <name>Mg(2+)</name>
        <dbReference type="ChEBI" id="CHEBI:18420"/>
    </cofactor>
</comment>
<keyword evidence="6" id="KW-0479">Metal-binding</keyword>
<protein>
    <recommendedName>
        <fullName evidence="4">isopentenyl-diphosphate Delta-isomerase</fullName>
        <ecNumber evidence="4">5.3.3.2</ecNumber>
    </recommendedName>
</protein>
<evidence type="ECO:0000313" key="13">
    <source>
        <dbReference type="EMBL" id="KAG2377955.1"/>
    </source>
</evidence>
<dbReference type="GeneID" id="68101031"/>
<dbReference type="SUPFAM" id="SSF55811">
    <property type="entry name" value="Nudix"/>
    <property type="match status" value="1"/>
</dbReference>
<comment type="similarity">
    <text evidence="3">Belongs to the IPP isomerase type 1 family.</text>
</comment>
<keyword evidence="9" id="KW-0443">Lipid metabolism</keyword>
<dbReference type="Proteomes" id="UP000816034">
    <property type="component" value="Unassembled WGS sequence"/>
</dbReference>
<dbReference type="GO" id="GO:0009240">
    <property type="term" value="P:isopentenyl diphosphate biosynthetic process"/>
    <property type="evidence" value="ECO:0007669"/>
    <property type="project" value="TreeGrafter"/>
</dbReference>
<reference evidence="13 14" key="1">
    <citation type="journal article" date="2018" name="BMC Genomics">
        <title>The genome of Naegleria lovaniensis, the basis for a comparative approach to unravel pathogenicity factors of the human pathogenic amoeba N. fowleri.</title>
        <authorList>
            <person name="Liechti N."/>
            <person name="Schurch N."/>
            <person name="Bruggmann R."/>
            <person name="Wittwer M."/>
        </authorList>
    </citation>
    <scope>NUCLEOTIDE SEQUENCE [LARGE SCALE GENOMIC DNA]</scope>
    <source>
        <strain evidence="13 14">ATCC 30569</strain>
    </source>
</reference>
<evidence type="ECO:0000256" key="3">
    <source>
        <dbReference type="ARBA" id="ARBA00007579"/>
    </source>
</evidence>
<comment type="pathway">
    <text evidence="2">Isoprenoid biosynthesis; dimethylallyl diphosphate biosynthesis; dimethylallyl diphosphate from isopentenyl diphosphate: step 1/1.</text>
</comment>
<proteinExistence type="inferred from homology"/>
<gene>
    <name evidence="13" type="ORF">C9374_008577</name>
</gene>
<dbReference type="GO" id="GO:0006694">
    <property type="term" value="P:steroid biosynthetic process"/>
    <property type="evidence" value="ECO:0007669"/>
    <property type="project" value="UniProtKB-KW"/>
</dbReference>
<dbReference type="AlphaFoldDB" id="A0AA88GJ02"/>
<dbReference type="GO" id="GO:0005737">
    <property type="term" value="C:cytoplasm"/>
    <property type="evidence" value="ECO:0007669"/>
    <property type="project" value="TreeGrafter"/>
</dbReference>
<comment type="caution">
    <text evidence="13">The sequence shown here is derived from an EMBL/GenBank/DDBJ whole genome shotgun (WGS) entry which is preliminary data.</text>
</comment>
<keyword evidence="10" id="KW-0414">Isoprene biosynthesis</keyword>
<dbReference type="EMBL" id="PYSW02000035">
    <property type="protein sequence ID" value="KAG2377955.1"/>
    <property type="molecule type" value="Genomic_DNA"/>
</dbReference>
<feature type="domain" description="Nudix hydrolase" evidence="12">
    <location>
        <begin position="115"/>
        <end position="281"/>
    </location>
</feature>
<dbReference type="FunFam" id="3.90.79.10:FF:000012">
    <property type="entry name" value="Isopentenyl-diphosphate Delta-isomerase 1"/>
    <property type="match status" value="1"/>
</dbReference>
<keyword evidence="5" id="KW-0444">Lipid biosynthesis</keyword>
<keyword evidence="7" id="KW-0460">Magnesium</keyword>
<evidence type="ECO:0000256" key="1">
    <source>
        <dbReference type="ARBA" id="ARBA00001946"/>
    </source>
</evidence>
<keyword evidence="8" id="KW-0752">Steroid biosynthesis</keyword>